<keyword evidence="2" id="KW-1015">Disulfide bond</keyword>
<dbReference type="Pfam" id="PF00431">
    <property type="entry name" value="CUB"/>
    <property type="match status" value="2"/>
</dbReference>
<dbReference type="PANTHER" id="PTHR24251:SF30">
    <property type="entry name" value="MEMBRANE FRIZZLED-RELATED PROTEIN"/>
    <property type="match status" value="1"/>
</dbReference>
<evidence type="ECO:0000256" key="3">
    <source>
        <dbReference type="PROSITE-ProRule" id="PRU00059"/>
    </source>
</evidence>
<dbReference type="Gene3D" id="2.60.120.290">
    <property type="entry name" value="Spermadhesin, CUB domain"/>
    <property type="match status" value="2"/>
</dbReference>
<dbReference type="KEGG" id="loa:LOAG_01989"/>
<dbReference type="CDD" id="cd00041">
    <property type="entry name" value="CUB"/>
    <property type="match status" value="1"/>
</dbReference>
<dbReference type="PROSITE" id="PS01180">
    <property type="entry name" value="CUB"/>
    <property type="match status" value="1"/>
</dbReference>
<dbReference type="InParanoid" id="A0A1S0U813"/>
<comment type="caution">
    <text evidence="3">Lacks conserved residue(s) required for the propagation of feature annotation.</text>
</comment>
<evidence type="ECO:0000313" key="5">
    <source>
        <dbReference type="EMBL" id="EFO26503.2"/>
    </source>
</evidence>
<name>A0A1S0U813_LOALO</name>
<feature type="domain" description="CUB" evidence="4">
    <location>
        <begin position="24"/>
        <end position="141"/>
    </location>
</feature>
<protein>
    <recommendedName>
        <fullName evidence="4">CUB domain-containing protein</fullName>
    </recommendedName>
</protein>
<dbReference type="SUPFAM" id="SSF49854">
    <property type="entry name" value="Spermadhesin, CUB domain"/>
    <property type="match status" value="2"/>
</dbReference>
<evidence type="ECO:0000259" key="4">
    <source>
        <dbReference type="PROSITE" id="PS01180"/>
    </source>
</evidence>
<dbReference type="RefSeq" id="XP_020303686.1">
    <property type="nucleotide sequence ID" value="XM_020445908.1"/>
</dbReference>
<dbReference type="InterPro" id="IPR000859">
    <property type="entry name" value="CUB_dom"/>
</dbReference>
<evidence type="ECO:0000256" key="2">
    <source>
        <dbReference type="ARBA" id="ARBA00023157"/>
    </source>
</evidence>
<dbReference type="InterPro" id="IPR035914">
    <property type="entry name" value="Sperma_CUB_dom_sf"/>
</dbReference>
<dbReference type="AlphaFoldDB" id="A0A1S0U813"/>
<keyword evidence="1" id="KW-0677">Repeat</keyword>
<organism evidence="5">
    <name type="scientific">Loa loa</name>
    <name type="common">Eye worm</name>
    <name type="synonym">Filaria loa</name>
    <dbReference type="NCBI Taxonomy" id="7209"/>
    <lineage>
        <taxon>Eukaryota</taxon>
        <taxon>Metazoa</taxon>
        <taxon>Ecdysozoa</taxon>
        <taxon>Nematoda</taxon>
        <taxon>Chromadorea</taxon>
        <taxon>Rhabditida</taxon>
        <taxon>Spirurina</taxon>
        <taxon>Spiruromorpha</taxon>
        <taxon>Filarioidea</taxon>
        <taxon>Onchocercidae</taxon>
        <taxon>Loa</taxon>
    </lineage>
</organism>
<dbReference type="OrthoDB" id="5795793at2759"/>
<dbReference type="PANTHER" id="PTHR24251">
    <property type="entry name" value="OVOCHYMASE-RELATED"/>
    <property type="match status" value="1"/>
</dbReference>
<dbReference type="CTD" id="9939368"/>
<dbReference type="GeneID" id="9939368"/>
<sequence length="497" mass="55879">MLEGFSLKTYSKCVGTNHLDPCKCRSANFGVDVLAGELKSPGYPINYCNNLNCKYEIDAVPGQSIHLSIVSFETELRHDLLEIHQTFIFANNQYSARIAMLSGRDIGWPSFASSTSSGFILKFITDSTETFGGFHASFNRINVTSSTNSCPPFFFEATSEDRALPSPPINFAYFTGCAYMLNTSEGRSIKLSLKSLASRVKFIVYETENYQVPTGHTISPLSENVGLMDSFPKEIISRSSSILIRVTEVQRELFPARARGKFLFEAQFSRTDSPCKCFPKSCTIRIDRPTILSSPGFPVEYCDKLDCEIELQLDQYAIDSTHHNAIIIEIHAFNLEHGSDFVHFLDRSKHSSRHLISRTGELSTSRNKFFTFCGESAVLRMITDSTVTNNGFNMTISAIQKKDDCRCKGEAQPLEFSSSAGKFSFISPVDCGFLDCFFQFNRPITALDTDRIRLVVNVTYTFKNGEEEFLEVLTSINNYNIIPSHLNERDITVYAYI</sequence>
<accession>A0A1S0U813</accession>
<evidence type="ECO:0000256" key="1">
    <source>
        <dbReference type="ARBA" id="ARBA00022737"/>
    </source>
</evidence>
<dbReference type="SMART" id="SM00042">
    <property type="entry name" value="CUB"/>
    <property type="match status" value="2"/>
</dbReference>
<reference evidence="5" key="1">
    <citation type="submission" date="2012-04" db="EMBL/GenBank/DDBJ databases">
        <title>The Genome Sequence of Loa loa.</title>
        <authorList>
            <consortium name="The Broad Institute Genome Sequencing Platform"/>
            <consortium name="Broad Institute Genome Sequencing Center for Infectious Disease"/>
            <person name="Nutman T.B."/>
            <person name="Fink D.L."/>
            <person name="Russ C."/>
            <person name="Young S."/>
            <person name="Zeng Q."/>
            <person name="Gargeya S."/>
            <person name="Alvarado L."/>
            <person name="Berlin A."/>
            <person name="Chapman S.B."/>
            <person name="Chen Z."/>
            <person name="Freedman E."/>
            <person name="Gellesch M."/>
            <person name="Goldberg J."/>
            <person name="Griggs A."/>
            <person name="Gujja S."/>
            <person name="Heilman E.R."/>
            <person name="Heiman D."/>
            <person name="Howarth C."/>
            <person name="Mehta T."/>
            <person name="Neiman D."/>
            <person name="Pearson M."/>
            <person name="Roberts A."/>
            <person name="Saif S."/>
            <person name="Shea T."/>
            <person name="Shenoy N."/>
            <person name="Sisk P."/>
            <person name="Stolte C."/>
            <person name="Sykes S."/>
            <person name="White J."/>
            <person name="Yandava C."/>
            <person name="Haas B."/>
            <person name="Henn M.R."/>
            <person name="Nusbaum C."/>
            <person name="Birren B."/>
        </authorList>
    </citation>
    <scope>NUCLEOTIDE SEQUENCE [LARGE SCALE GENOMIC DNA]</scope>
</reference>
<dbReference type="EMBL" id="JH712071">
    <property type="protein sequence ID" value="EFO26503.2"/>
    <property type="molecule type" value="Genomic_DNA"/>
</dbReference>
<gene>
    <name evidence="5" type="ORF">LOAG_01989</name>
</gene>
<proteinExistence type="predicted"/>